<dbReference type="PANTHER" id="PTHR43969:SF9">
    <property type="entry name" value="GLUTATHIONE S TRANSFERASE D10, ISOFORM A-RELATED"/>
    <property type="match status" value="1"/>
</dbReference>
<gene>
    <name evidence="4" type="ORF">KAJ83_14515</name>
</gene>
<sequence length="222" mass="25425">MMLLYHLWLSPFCRKVRLALGEKQLPFKMQVEKVWERRDDFLALNPTGECPVLVDEDGNRICGSQVICEYLDEMYGARPLLGTGAIERAEVRRLIDWFDRKFYAEVGVNLVEEKIMKRFLGLGEPSSSAIRAGGRNLHIHLAYIDWLVDRRTWLAGEEMTLADLTAAAHLSTVDYLGDVPWGDHSEAKDWYARVKSRPSFRPVLADHIPGAPPPRHYADLDF</sequence>
<dbReference type="InterPro" id="IPR010987">
    <property type="entry name" value="Glutathione-S-Trfase_C-like"/>
</dbReference>
<dbReference type="SFLD" id="SFLDS00019">
    <property type="entry name" value="Glutathione_Transferase_(cytos"/>
    <property type="match status" value="1"/>
</dbReference>
<protein>
    <submittedName>
        <fullName evidence="4">Glutathione S-transferase family protein</fullName>
    </submittedName>
</protein>
<dbReference type="Pfam" id="PF13409">
    <property type="entry name" value="GST_N_2"/>
    <property type="match status" value="1"/>
</dbReference>
<dbReference type="InterPro" id="IPR004046">
    <property type="entry name" value="GST_C"/>
</dbReference>
<dbReference type="Pfam" id="PF00043">
    <property type="entry name" value="GST_C"/>
    <property type="match status" value="1"/>
</dbReference>
<dbReference type="InterPro" id="IPR040079">
    <property type="entry name" value="Glutathione_S-Trfase"/>
</dbReference>
<dbReference type="SUPFAM" id="SSF47616">
    <property type="entry name" value="GST C-terminal domain-like"/>
    <property type="match status" value="1"/>
</dbReference>
<dbReference type="PROSITE" id="PS50405">
    <property type="entry name" value="GST_CTER"/>
    <property type="match status" value="1"/>
</dbReference>
<evidence type="ECO:0000259" key="2">
    <source>
        <dbReference type="PROSITE" id="PS50404"/>
    </source>
</evidence>
<dbReference type="InterPro" id="IPR004045">
    <property type="entry name" value="Glutathione_S-Trfase_N"/>
</dbReference>
<evidence type="ECO:0000259" key="3">
    <source>
        <dbReference type="PROSITE" id="PS50405"/>
    </source>
</evidence>
<evidence type="ECO:0000313" key="4">
    <source>
        <dbReference type="EMBL" id="MBP5858230.1"/>
    </source>
</evidence>
<comment type="caution">
    <text evidence="4">The sequence shown here is derived from an EMBL/GenBank/DDBJ whole genome shotgun (WGS) entry which is preliminary data.</text>
</comment>
<proteinExistence type="predicted"/>
<dbReference type="AlphaFoldDB" id="A0A8J7S0V3"/>
<reference evidence="4" key="1">
    <citation type="submission" date="2021-04" db="EMBL/GenBank/DDBJ databases">
        <authorList>
            <person name="Zhang D.-C."/>
        </authorList>
    </citation>
    <scope>NUCLEOTIDE SEQUENCE</scope>
    <source>
        <strain evidence="4">CGMCC 1.15697</strain>
    </source>
</reference>
<feature type="domain" description="GST N-terminal" evidence="2">
    <location>
        <begin position="1"/>
        <end position="79"/>
    </location>
</feature>
<evidence type="ECO:0000313" key="5">
    <source>
        <dbReference type="Proteomes" id="UP000672602"/>
    </source>
</evidence>
<dbReference type="InterPro" id="IPR036282">
    <property type="entry name" value="Glutathione-S-Trfase_C_sf"/>
</dbReference>
<dbReference type="SFLD" id="SFLDG00358">
    <property type="entry name" value="Main_(cytGST)"/>
    <property type="match status" value="1"/>
</dbReference>
<dbReference type="CDD" id="cd00299">
    <property type="entry name" value="GST_C_family"/>
    <property type="match status" value="1"/>
</dbReference>
<dbReference type="Gene3D" id="3.40.30.10">
    <property type="entry name" value="Glutaredoxin"/>
    <property type="match status" value="1"/>
</dbReference>
<dbReference type="EMBL" id="JAGMWN010000006">
    <property type="protein sequence ID" value="MBP5858230.1"/>
    <property type="molecule type" value="Genomic_DNA"/>
</dbReference>
<accession>A0A8J7S0V3</accession>
<dbReference type="PROSITE" id="PS50404">
    <property type="entry name" value="GST_NTER"/>
    <property type="match status" value="1"/>
</dbReference>
<evidence type="ECO:0000256" key="1">
    <source>
        <dbReference type="ARBA" id="ARBA00011738"/>
    </source>
</evidence>
<keyword evidence="5" id="KW-1185">Reference proteome</keyword>
<dbReference type="SUPFAM" id="SSF52833">
    <property type="entry name" value="Thioredoxin-like"/>
    <property type="match status" value="1"/>
</dbReference>
<dbReference type="Gene3D" id="1.20.1050.10">
    <property type="match status" value="1"/>
</dbReference>
<dbReference type="GO" id="GO:0006749">
    <property type="term" value="P:glutathione metabolic process"/>
    <property type="evidence" value="ECO:0007669"/>
    <property type="project" value="TreeGrafter"/>
</dbReference>
<dbReference type="InterPro" id="IPR036249">
    <property type="entry name" value="Thioredoxin-like_sf"/>
</dbReference>
<name>A0A8J7S0V3_9PROT</name>
<dbReference type="Proteomes" id="UP000672602">
    <property type="component" value="Unassembled WGS sequence"/>
</dbReference>
<dbReference type="GO" id="GO:0004364">
    <property type="term" value="F:glutathione transferase activity"/>
    <property type="evidence" value="ECO:0007669"/>
    <property type="project" value="TreeGrafter"/>
</dbReference>
<organism evidence="4 5">
    <name type="scientific">Marivibrio halodurans</name>
    <dbReference type="NCBI Taxonomy" id="2039722"/>
    <lineage>
        <taxon>Bacteria</taxon>
        <taxon>Pseudomonadati</taxon>
        <taxon>Pseudomonadota</taxon>
        <taxon>Alphaproteobacteria</taxon>
        <taxon>Rhodospirillales</taxon>
        <taxon>Rhodospirillaceae</taxon>
        <taxon>Marivibrio</taxon>
    </lineage>
</organism>
<comment type="subunit">
    <text evidence="1">Homodimer.</text>
</comment>
<dbReference type="RefSeq" id="WP_210682791.1">
    <property type="nucleotide sequence ID" value="NZ_JAGMWN010000006.1"/>
</dbReference>
<dbReference type="PANTHER" id="PTHR43969">
    <property type="entry name" value="GLUTATHIONE S TRANSFERASE D10, ISOFORM A-RELATED"/>
    <property type="match status" value="1"/>
</dbReference>
<feature type="domain" description="GST C-terminal" evidence="3">
    <location>
        <begin position="84"/>
        <end position="220"/>
    </location>
</feature>
<dbReference type="CDD" id="cd00570">
    <property type="entry name" value="GST_N_family"/>
    <property type="match status" value="1"/>
</dbReference>